<dbReference type="PANTHER" id="PTHR43528:SF7">
    <property type="entry name" value="MFS TRANSPORTER"/>
    <property type="match status" value="1"/>
</dbReference>
<dbReference type="RefSeq" id="WP_038570690.1">
    <property type="nucleotide sequence ID" value="NZ_LOTQ01000024.1"/>
</dbReference>
<dbReference type="InterPro" id="IPR011701">
    <property type="entry name" value="MFS"/>
</dbReference>
<dbReference type="EMBL" id="LOTQ01000024">
    <property type="protein sequence ID" value="KVA06794.1"/>
    <property type="molecule type" value="Genomic_DNA"/>
</dbReference>
<dbReference type="Pfam" id="PF07690">
    <property type="entry name" value="MFS_1"/>
    <property type="match status" value="1"/>
</dbReference>
<feature type="transmembrane region" description="Helical" evidence="8">
    <location>
        <begin position="163"/>
        <end position="185"/>
    </location>
</feature>
<feature type="transmembrane region" description="Helical" evidence="8">
    <location>
        <begin position="25"/>
        <end position="53"/>
    </location>
</feature>
<feature type="transmembrane region" description="Helical" evidence="8">
    <location>
        <begin position="319"/>
        <end position="339"/>
    </location>
</feature>
<name>A0AAP1C3C3_9BURK</name>
<dbReference type="Proteomes" id="UP000056450">
    <property type="component" value="Unassembled WGS sequence"/>
</dbReference>
<feature type="transmembrane region" description="Helical" evidence="8">
    <location>
        <begin position="197"/>
        <end position="216"/>
    </location>
</feature>
<evidence type="ECO:0000256" key="1">
    <source>
        <dbReference type="ARBA" id="ARBA00004651"/>
    </source>
</evidence>
<dbReference type="FunFam" id="1.20.1250.20:FF:000001">
    <property type="entry name" value="Dicarboxylate MFS transporter"/>
    <property type="match status" value="1"/>
</dbReference>
<feature type="transmembrane region" description="Helical" evidence="8">
    <location>
        <begin position="251"/>
        <end position="271"/>
    </location>
</feature>
<comment type="subcellular location">
    <subcellularLocation>
        <location evidence="1">Cell membrane</location>
        <topology evidence="1">Multi-pass membrane protein</topology>
    </subcellularLocation>
</comment>
<feature type="transmembrane region" description="Helical" evidence="8">
    <location>
        <begin position="410"/>
        <end position="426"/>
    </location>
</feature>
<keyword evidence="5" id="KW-0769">Symport</keyword>
<keyword evidence="3" id="KW-1003">Cell membrane</keyword>
<proteinExistence type="predicted"/>
<reference evidence="10 11" key="1">
    <citation type="submission" date="2015-11" db="EMBL/GenBank/DDBJ databases">
        <title>Expanding the genomic diversity of Burkholderia species for the development of highly accurate diagnostics.</title>
        <authorList>
            <person name="Sahl J."/>
            <person name="Keim P."/>
            <person name="Wagner D."/>
        </authorList>
    </citation>
    <scope>NUCLEOTIDE SEQUENCE [LARGE SCALE GENOMIC DNA]</scope>
    <source>
        <strain evidence="10 11">RF32-BP12</strain>
    </source>
</reference>
<evidence type="ECO:0000259" key="9">
    <source>
        <dbReference type="PROSITE" id="PS50850"/>
    </source>
</evidence>
<evidence type="ECO:0000256" key="8">
    <source>
        <dbReference type="SAM" id="Phobius"/>
    </source>
</evidence>
<feature type="transmembrane region" description="Helical" evidence="8">
    <location>
        <begin position="380"/>
        <end position="404"/>
    </location>
</feature>
<keyword evidence="6 8" id="KW-1133">Transmembrane helix</keyword>
<dbReference type="SUPFAM" id="SSF103473">
    <property type="entry name" value="MFS general substrate transporter"/>
    <property type="match status" value="1"/>
</dbReference>
<dbReference type="Gene3D" id="1.20.1250.20">
    <property type="entry name" value="MFS general substrate transporter like domains"/>
    <property type="match status" value="2"/>
</dbReference>
<evidence type="ECO:0000313" key="10">
    <source>
        <dbReference type="EMBL" id="KVA06794.1"/>
    </source>
</evidence>
<sequence>MNFPDSLQIPAVPHRPLTGSDHRTLALAALGGALEFYDFVIYVFFAAVIGQLFFPPSIPDWLRQLQTFGIFAAGYLARPLGGVVLAHFGDLVGRKRMFTLSVMMMALPTLTMGLLPTYASIGIAAPVLLLLCRLLQGAAVGGEVPGAWVFVSEHVPPRHVGYACGLLTGGLTLGILLGSLIASAINHHYSPAEIGAYAWRLPFVVGGLFGIASAMLRRWLAETPVFEDMKRSRALTREVPLKAVLRDHGRAVLVSMILTWTLTAAIVVVILMTPTLVAKRFHIAPALALQANTAATFCLTIGCVVAGSIAGRFGTGRTIFVGCLLLGASYWLMASQLAVDPALLLPLYALCGFCVGAVAAIPVAMVRAFPAAVRFSGISFSYNVAYAVFGGVTPVFVSILLKSYPHAPELYVGVLCIAGALAGFALRPAR</sequence>
<comment type="caution">
    <text evidence="10">The sequence shown here is derived from an EMBL/GenBank/DDBJ whole genome shotgun (WGS) entry which is preliminary data.</text>
</comment>
<dbReference type="GO" id="GO:0005886">
    <property type="term" value="C:plasma membrane"/>
    <property type="evidence" value="ECO:0007669"/>
    <property type="project" value="UniProtKB-SubCell"/>
</dbReference>
<keyword evidence="2" id="KW-0813">Transport</keyword>
<feature type="transmembrane region" description="Helical" evidence="8">
    <location>
        <begin position="65"/>
        <end position="86"/>
    </location>
</feature>
<keyword evidence="7 8" id="KW-0472">Membrane</keyword>
<feature type="transmembrane region" description="Helical" evidence="8">
    <location>
        <begin position="283"/>
        <end position="307"/>
    </location>
</feature>
<evidence type="ECO:0000313" key="11">
    <source>
        <dbReference type="Proteomes" id="UP000056450"/>
    </source>
</evidence>
<dbReference type="PROSITE" id="PS50850">
    <property type="entry name" value="MFS"/>
    <property type="match status" value="1"/>
</dbReference>
<evidence type="ECO:0000256" key="3">
    <source>
        <dbReference type="ARBA" id="ARBA00022475"/>
    </source>
</evidence>
<dbReference type="PANTHER" id="PTHR43528">
    <property type="entry name" value="ALPHA-KETOGLUTARATE PERMEASE"/>
    <property type="match status" value="1"/>
</dbReference>
<dbReference type="InterPro" id="IPR036259">
    <property type="entry name" value="MFS_trans_sf"/>
</dbReference>
<feature type="transmembrane region" description="Helical" evidence="8">
    <location>
        <begin position="98"/>
        <end position="121"/>
    </location>
</feature>
<feature type="domain" description="Major facilitator superfamily (MFS) profile" evidence="9">
    <location>
        <begin position="24"/>
        <end position="430"/>
    </location>
</feature>
<evidence type="ECO:0000256" key="2">
    <source>
        <dbReference type="ARBA" id="ARBA00022448"/>
    </source>
</evidence>
<protein>
    <submittedName>
        <fullName evidence="10">MFS transporter</fullName>
    </submittedName>
</protein>
<evidence type="ECO:0000256" key="7">
    <source>
        <dbReference type="ARBA" id="ARBA00023136"/>
    </source>
</evidence>
<evidence type="ECO:0000256" key="4">
    <source>
        <dbReference type="ARBA" id="ARBA00022692"/>
    </source>
</evidence>
<dbReference type="GO" id="GO:0015293">
    <property type="term" value="F:symporter activity"/>
    <property type="evidence" value="ECO:0007669"/>
    <property type="project" value="UniProtKB-KW"/>
</dbReference>
<evidence type="ECO:0000256" key="6">
    <source>
        <dbReference type="ARBA" id="ARBA00022989"/>
    </source>
</evidence>
<dbReference type="InterPro" id="IPR020846">
    <property type="entry name" value="MFS_dom"/>
</dbReference>
<organism evidence="10 11">
    <name type="scientific">Burkholderia latens</name>
    <dbReference type="NCBI Taxonomy" id="488446"/>
    <lineage>
        <taxon>Bacteria</taxon>
        <taxon>Pseudomonadati</taxon>
        <taxon>Pseudomonadota</taxon>
        <taxon>Betaproteobacteria</taxon>
        <taxon>Burkholderiales</taxon>
        <taxon>Burkholderiaceae</taxon>
        <taxon>Burkholderia</taxon>
        <taxon>Burkholderia cepacia complex</taxon>
    </lineage>
</organism>
<dbReference type="AlphaFoldDB" id="A0AAP1C3C3"/>
<keyword evidence="4 8" id="KW-0812">Transmembrane</keyword>
<feature type="transmembrane region" description="Helical" evidence="8">
    <location>
        <begin position="345"/>
        <end position="368"/>
    </location>
</feature>
<accession>A0AAP1C3C3</accession>
<dbReference type="InterPro" id="IPR051084">
    <property type="entry name" value="H+-coupled_symporters"/>
</dbReference>
<gene>
    <name evidence="10" type="ORF">WI41_16630</name>
</gene>
<evidence type="ECO:0000256" key="5">
    <source>
        <dbReference type="ARBA" id="ARBA00022847"/>
    </source>
</evidence>